<protein>
    <submittedName>
        <fullName evidence="1">Uncharacterized protein</fullName>
    </submittedName>
</protein>
<evidence type="ECO:0000313" key="1">
    <source>
        <dbReference type="EMBL" id="KAG7360270.1"/>
    </source>
</evidence>
<proteinExistence type="predicted"/>
<dbReference type="OrthoDB" id="52454at2759"/>
<comment type="caution">
    <text evidence="1">The sequence shown here is derived from an EMBL/GenBank/DDBJ whole genome shotgun (WGS) entry which is preliminary data.</text>
</comment>
<evidence type="ECO:0000313" key="2">
    <source>
        <dbReference type="Proteomes" id="UP000693970"/>
    </source>
</evidence>
<organism evidence="1 2">
    <name type="scientific">Nitzschia inconspicua</name>
    <dbReference type="NCBI Taxonomy" id="303405"/>
    <lineage>
        <taxon>Eukaryota</taxon>
        <taxon>Sar</taxon>
        <taxon>Stramenopiles</taxon>
        <taxon>Ochrophyta</taxon>
        <taxon>Bacillariophyta</taxon>
        <taxon>Bacillariophyceae</taxon>
        <taxon>Bacillariophycidae</taxon>
        <taxon>Bacillariales</taxon>
        <taxon>Bacillariaceae</taxon>
        <taxon>Nitzschia</taxon>
    </lineage>
</organism>
<reference evidence="1" key="1">
    <citation type="journal article" date="2021" name="Sci. Rep.">
        <title>Diploid genomic architecture of Nitzschia inconspicua, an elite biomass production diatom.</title>
        <authorList>
            <person name="Oliver A."/>
            <person name="Podell S."/>
            <person name="Pinowska A."/>
            <person name="Traller J.C."/>
            <person name="Smith S.R."/>
            <person name="McClure R."/>
            <person name="Beliaev A."/>
            <person name="Bohutskyi P."/>
            <person name="Hill E.A."/>
            <person name="Rabines A."/>
            <person name="Zheng H."/>
            <person name="Allen L.Z."/>
            <person name="Kuo A."/>
            <person name="Grigoriev I.V."/>
            <person name="Allen A.E."/>
            <person name="Hazlebeck D."/>
            <person name="Allen E.E."/>
        </authorList>
    </citation>
    <scope>NUCLEOTIDE SEQUENCE</scope>
    <source>
        <strain evidence="1">Hildebrandi</strain>
    </source>
</reference>
<accession>A0A9K3LEC1</accession>
<dbReference type="AlphaFoldDB" id="A0A9K3LEC1"/>
<dbReference type="Proteomes" id="UP000693970">
    <property type="component" value="Unassembled WGS sequence"/>
</dbReference>
<name>A0A9K3LEC1_9STRA</name>
<dbReference type="EMBL" id="JAGRRH010000013">
    <property type="protein sequence ID" value="KAG7360270.1"/>
    <property type="molecule type" value="Genomic_DNA"/>
</dbReference>
<reference evidence="1" key="2">
    <citation type="submission" date="2021-04" db="EMBL/GenBank/DDBJ databases">
        <authorList>
            <person name="Podell S."/>
        </authorList>
    </citation>
    <scope>NUCLEOTIDE SEQUENCE</scope>
    <source>
        <strain evidence="1">Hildebrandi</strain>
    </source>
</reference>
<sequence>MMNDPAKKELRSPAHTSTLYKRAIVHAIHELHDSNLRSNIDSIRRHVQSTLETDQGTKSRYHTPWNETIFLKTLKSLVQDGDVEQCTSLNCGLSPEFKRRVSEKAQAIKLPQCPSLTGMSYPIFEHHYEPEEKNLPAKKLEHYKLKICPKKWYDLQHVPVKNPMDTF</sequence>
<keyword evidence="2" id="KW-1185">Reference proteome</keyword>
<gene>
    <name evidence="1" type="ORF">IV203_035369</name>
</gene>